<gene>
    <name evidence="1" type="ORF">GCM10007857_43310</name>
</gene>
<comment type="caution">
    <text evidence="1">The sequence shown here is derived from an EMBL/GenBank/DDBJ whole genome shotgun (WGS) entry which is preliminary data.</text>
</comment>
<dbReference type="EMBL" id="BSOW01000015">
    <property type="protein sequence ID" value="GLR87620.1"/>
    <property type="molecule type" value="Genomic_DNA"/>
</dbReference>
<organism evidence="1 2">
    <name type="scientific">Bradyrhizobium iriomotense</name>
    <dbReference type="NCBI Taxonomy" id="441950"/>
    <lineage>
        <taxon>Bacteria</taxon>
        <taxon>Pseudomonadati</taxon>
        <taxon>Pseudomonadota</taxon>
        <taxon>Alphaproteobacteria</taxon>
        <taxon>Hyphomicrobiales</taxon>
        <taxon>Nitrobacteraceae</taxon>
        <taxon>Bradyrhizobium</taxon>
    </lineage>
</organism>
<proteinExistence type="predicted"/>
<keyword evidence="2" id="KW-1185">Reference proteome</keyword>
<sequence length="80" mass="9374">MEPFLAGYGVVESEAFVHSERWMVAELQLRTMRFLFDYCELDTALWDIVLGRAETTVRKAAYGELKRIRLLMQGLAEFRQ</sequence>
<evidence type="ECO:0000313" key="2">
    <source>
        <dbReference type="Proteomes" id="UP001156905"/>
    </source>
</evidence>
<name>A0ABQ6AZY0_9BRAD</name>
<evidence type="ECO:0000313" key="1">
    <source>
        <dbReference type="EMBL" id="GLR87620.1"/>
    </source>
</evidence>
<dbReference type="Proteomes" id="UP001156905">
    <property type="component" value="Unassembled WGS sequence"/>
</dbReference>
<protein>
    <submittedName>
        <fullName evidence="1">Uncharacterized protein</fullName>
    </submittedName>
</protein>
<reference evidence="2" key="1">
    <citation type="journal article" date="2019" name="Int. J. Syst. Evol. Microbiol.">
        <title>The Global Catalogue of Microorganisms (GCM) 10K type strain sequencing project: providing services to taxonomists for standard genome sequencing and annotation.</title>
        <authorList>
            <consortium name="The Broad Institute Genomics Platform"/>
            <consortium name="The Broad Institute Genome Sequencing Center for Infectious Disease"/>
            <person name="Wu L."/>
            <person name="Ma J."/>
        </authorList>
    </citation>
    <scope>NUCLEOTIDE SEQUENCE [LARGE SCALE GENOMIC DNA]</scope>
    <source>
        <strain evidence="2">NBRC 102520</strain>
    </source>
</reference>
<accession>A0ABQ6AZY0</accession>